<evidence type="ECO:0000259" key="8">
    <source>
        <dbReference type="SMART" id="SM00839"/>
    </source>
</evidence>
<dbReference type="Pfam" id="PF02812">
    <property type="entry name" value="ELFV_dehydrog_N"/>
    <property type="match status" value="1"/>
</dbReference>
<dbReference type="Proteomes" id="UP000188219">
    <property type="component" value="Chromosome"/>
</dbReference>
<feature type="binding site" evidence="6">
    <location>
        <begin position="180"/>
        <end position="185"/>
    </location>
    <ligand>
        <name>NAD(+)</name>
        <dbReference type="ChEBI" id="CHEBI:57540"/>
    </ligand>
</feature>
<dbReference type="STRING" id="260552.Mag101_10400"/>
<comment type="function">
    <text evidence="1">Catalyzes the reversible oxidative deamination of glutamate to alpha-ketoglutarate and ammonia.</text>
</comment>
<dbReference type="SUPFAM" id="SSF51735">
    <property type="entry name" value="NAD(P)-binding Rossmann-fold domains"/>
    <property type="match status" value="1"/>
</dbReference>
<protein>
    <submittedName>
        <fullName evidence="9">Amino acid dehydrogenase</fullName>
    </submittedName>
</protein>
<gene>
    <name evidence="9" type="ORF">Mag101_10400</name>
</gene>
<dbReference type="Gene3D" id="3.40.50.720">
    <property type="entry name" value="NAD(P)-binding Rossmann-like Domain"/>
    <property type="match status" value="1"/>
</dbReference>
<dbReference type="InterPro" id="IPR033524">
    <property type="entry name" value="Glu/Leu/Phe/Val_DH_AS"/>
</dbReference>
<comment type="similarity">
    <text evidence="2 7">Belongs to the Glu/Leu/Phe/Val dehydrogenases family.</text>
</comment>
<accession>A0A1Q2M5U4</accession>
<dbReference type="Gene3D" id="3.40.50.10860">
    <property type="entry name" value="Leucine Dehydrogenase, chain A, domain 1"/>
    <property type="match status" value="1"/>
</dbReference>
<organism evidence="9 10">
    <name type="scientific">Microbulbifer agarilyticus</name>
    <dbReference type="NCBI Taxonomy" id="260552"/>
    <lineage>
        <taxon>Bacteria</taxon>
        <taxon>Pseudomonadati</taxon>
        <taxon>Pseudomonadota</taxon>
        <taxon>Gammaproteobacteria</taxon>
        <taxon>Cellvibrionales</taxon>
        <taxon>Microbulbiferaceae</taxon>
        <taxon>Microbulbifer</taxon>
    </lineage>
</organism>
<evidence type="ECO:0000256" key="2">
    <source>
        <dbReference type="ARBA" id="ARBA00006382"/>
    </source>
</evidence>
<proteinExistence type="inferred from homology"/>
<evidence type="ECO:0000256" key="6">
    <source>
        <dbReference type="PIRSR" id="PIRSR000188-2"/>
    </source>
</evidence>
<dbReference type="SMART" id="SM00839">
    <property type="entry name" value="ELFV_dehydrog"/>
    <property type="match status" value="1"/>
</dbReference>
<dbReference type="InterPro" id="IPR006097">
    <property type="entry name" value="Glu/Leu/Phe/Val/Trp_DH_dimer"/>
</dbReference>
<evidence type="ECO:0000256" key="1">
    <source>
        <dbReference type="ARBA" id="ARBA00003868"/>
    </source>
</evidence>
<evidence type="ECO:0000256" key="3">
    <source>
        <dbReference type="ARBA" id="ARBA00023002"/>
    </source>
</evidence>
<dbReference type="GO" id="GO:0016639">
    <property type="term" value="F:oxidoreductase activity, acting on the CH-NH2 group of donors, NAD or NADP as acceptor"/>
    <property type="evidence" value="ECO:0007669"/>
    <property type="project" value="InterPro"/>
</dbReference>
<keyword evidence="3 7" id="KW-0560">Oxidoreductase</keyword>
<dbReference type="eggNOG" id="COG0334">
    <property type="taxonomic scope" value="Bacteria"/>
</dbReference>
<dbReference type="KEGG" id="maga:Mag101_10400"/>
<dbReference type="InterPro" id="IPR006095">
    <property type="entry name" value="Glu/Leu/Phe/Val/Trp_DH"/>
</dbReference>
<evidence type="ECO:0000313" key="9">
    <source>
        <dbReference type="EMBL" id="AQQ68000.1"/>
    </source>
</evidence>
<dbReference type="OrthoDB" id="9803297at2"/>
<dbReference type="PANTHER" id="PTHR42722">
    <property type="entry name" value="LEUCINE DEHYDROGENASE"/>
    <property type="match status" value="1"/>
</dbReference>
<dbReference type="InterPro" id="IPR036291">
    <property type="entry name" value="NAD(P)-bd_dom_sf"/>
</dbReference>
<evidence type="ECO:0000256" key="4">
    <source>
        <dbReference type="ARBA" id="ARBA00023027"/>
    </source>
</evidence>
<dbReference type="GO" id="GO:0000166">
    <property type="term" value="F:nucleotide binding"/>
    <property type="evidence" value="ECO:0007669"/>
    <property type="project" value="UniProtKB-KW"/>
</dbReference>
<name>A0A1Q2M5U4_9GAMM</name>
<dbReference type="Pfam" id="PF00208">
    <property type="entry name" value="ELFV_dehydrog"/>
    <property type="match status" value="2"/>
</dbReference>
<feature type="active site" description="Proton donor/acceptor" evidence="5">
    <location>
        <position position="80"/>
    </location>
</feature>
<reference evidence="9" key="1">
    <citation type="submission" date="2017-02" db="EMBL/GenBank/DDBJ databases">
        <title>Genome of Microbulbifer agarilyticus GP101.</title>
        <authorList>
            <person name="Jung J."/>
            <person name="Bae S.S."/>
            <person name="Baek K."/>
        </authorList>
    </citation>
    <scope>NUCLEOTIDE SEQUENCE [LARGE SCALE GENOMIC DNA]</scope>
    <source>
        <strain evidence="9">GP101</strain>
    </source>
</reference>
<dbReference type="FunFam" id="3.40.50.10860:FF:000010">
    <property type="entry name" value="Leucine dehydrogenase"/>
    <property type="match status" value="1"/>
</dbReference>
<evidence type="ECO:0000256" key="7">
    <source>
        <dbReference type="RuleBase" id="RU004417"/>
    </source>
</evidence>
<dbReference type="AlphaFoldDB" id="A0A1Q2M5U4"/>
<feature type="domain" description="Glutamate/phenylalanine/leucine/valine/L-tryptophan dehydrogenase C-terminal" evidence="8">
    <location>
        <begin position="144"/>
        <end position="356"/>
    </location>
</feature>
<dbReference type="InterPro" id="IPR016211">
    <property type="entry name" value="Glu/Phe/Leu/Val/Trp_DH_bac/arc"/>
</dbReference>
<dbReference type="GO" id="GO:0006520">
    <property type="term" value="P:amino acid metabolic process"/>
    <property type="evidence" value="ECO:0007669"/>
    <property type="project" value="InterPro"/>
</dbReference>
<dbReference type="SUPFAM" id="SSF53223">
    <property type="entry name" value="Aminoacid dehydrogenase-like, N-terminal domain"/>
    <property type="match status" value="1"/>
</dbReference>
<keyword evidence="10" id="KW-1185">Reference proteome</keyword>
<dbReference type="PRINTS" id="PR00082">
    <property type="entry name" value="GLFDHDRGNASE"/>
</dbReference>
<dbReference type="RefSeq" id="WP_077404417.1">
    <property type="nucleotide sequence ID" value="NZ_CP019650.1"/>
</dbReference>
<dbReference type="PANTHER" id="PTHR42722:SF1">
    <property type="entry name" value="VALINE DEHYDROGENASE"/>
    <property type="match status" value="1"/>
</dbReference>
<dbReference type="InterPro" id="IPR046346">
    <property type="entry name" value="Aminoacid_DH-like_N_sf"/>
</dbReference>
<evidence type="ECO:0000313" key="10">
    <source>
        <dbReference type="Proteomes" id="UP000188219"/>
    </source>
</evidence>
<keyword evidence="6" id="KW-0547">Nucleotide-binding</keyword>
<dbReference type="InterPro" id="IPR006096">
    <property type="entry name" value="Glu/Leu/Phe/Val/Trp_DH_C"/>
</dbReference>
<keyword evidence="4 6" id="KW-0520">NAD</keyword>
<dbReference type="EMBL" id="CP019650">
    <property type="protein sequence ID" value="AQQ68000.1"/>
    <property type="molecule type" value="Genomic_DNA"/>
</dbReference>
<evidence type="ECO:0000256" key="5">
    <source>
        <dbReference type="PIRSR" id="PIRSR000188-1"/>
    </source>
</evidence>
<sequence length="362" mass="38794">MSVFSHPAYDNHEEVAFYHDAKSGLKAIIAVHNTNLGPALGGCRMWPYADDAEALNDVLRLSRGMTYKSAMSGLKLGGGKSVIIGDPRKQKTPELLHAMGDFLNTLGGRYITAEDSGTSVADMKIIGERSEFVSGVIAGQEHGGDPSPSTAYGVFVGLKAAAQHRWGREDLNGMKVSIQGVGNVGFRLAKLLKEAGAELFVTDIFQENIDRAVNELGATAVGADEIFDLDVDMFAPCALGAILNDKTIERLKVGAIAGAANNQLAEERHAQVLKERGILYTPDYVINAGGIIDVYYQQVGQAKGEYDAGQVKSHIETIATTMHEVFERAEESGETTAHIADRVAEERFGHEDALNNSDSAAA</sequence>
<dbReference type="CDD" id="cd01075">
    <property type="entry name" value="NAD_bind_Leu_Phe_Val_DH"/>
    <property type="match status" value="1"/>
</dbReference>
<dbReference type="PIRSF" id="PIRSF000188">
    <property type="entry name" value="Phe_leu_dh"/>
    <property type="match status" value="1"/>
</dbReference>
<dbReference type="PROSITE" id="PS00074">
    <property type="entry name" value="GLFV_DEHYDROGENASE"/>
    <property type="match status" value="1"/>
</dbReference>